<dbReference type="PROSITE" id="PS50931">
    <property type="entry name" value="HTH_LYSR"/>
    <property type="match status" value="1"/>
</dbReference>
<gene>
    <name evidence="7" type="ORF">WH87_17715</name>
</gene>
<keyword evidence="4" id="KW-0238">DNA-binding</keyword>
<protein>
    <recommendedName>
        <fullName evidence="6">HTH lysR-type domain-containing protein</fullName>
    </recommendedName>
</protein>
<dbReference type="InterPro" id="IPR000847">
    <property type="entry name" value="LysR_HTH_N"/>
</dbReference>
<reference evidence="7 8" key="1">
    <citation type="submission" date="2015-03" db="EMBL/GenBank/DDBJ databases">
        <authorList>
            <person name="Lepp D."/>
            <person name="Hassan Y.I."/>
            <person name="Li X.-Z."/>
            <person name="Zhou T."/>
        </authorList>
    </citation>
    <scope>NUCLEOTIDE SEQUENCE [LARGE SCALE GENOMIC DNA]</scope>
    <source>
        <strain evidence="7 8">E84</strain>
    </source>
</reference>
<keyword evidence="3" id="KW-0805">Transcription regulation</keyword>
<dbReference type="PANTHER" id="PTHR30118">
    <property type="entry name" value="HTH-TYPE TRANSCRIPTIONAL REGULATOR LEUO-RELATED"/>
    <property type="match status" value="1"/>
</dbReference>
<dbReference type="RefSeq" id="WP_046139679.1">
    <property type="nucleotide sequence ID" value="NZ_LANJ01000047.1"/>
</dbReference>
<dbReference type="PATRIC" id="fig|1293439.3.peg.3613"/>
<dbReference type="GO" id="GO:0003677">
    <property type="term" value="F:DNA binding"/>
    <property type="evidence" value="ECO:0007669"/>
    <property type="project" value="UniProtKB-KW"/>
</dbReference>
<evidence type="ECO:0000313" key="7">
    <source>
        <dbReference type="EMBL" id="KKC35012.1"/>
    </source>
</evidence>
<evidence type="ECO:0000256" key="4">
    <source>
        <dbReference type="ARBA" id="ARBA00023125"/>
    </source>
</evidence>
<proteinExistence type="inferred from homology"/>
<dbReference type="InterPro" id="IPR005119">
    <property type="entry name" value="LysR_subst-bd"/>
</dbReference>
<dbReference type="InterPro" id="IPR036388">
    <property type="entry name" value="WH-like_DNA-bd_sf"/>
</dbReference>
<dbReference type="STRING" id="1293439.WH87_17715"/>
<evidence type="ECO:0000256" key="2">
    <source>
        <dbReference type="ARBA" id="ARBA00022458"/>
    </source>
</evidence>
<keyword evidence="5" id="KW-0804">Transcription</keyword>
<dbReference type="SUPFAM" id="SSF53850">
    <property type="entry name" value="Periplasmic binding protein-like II"/>
    <property type="match status" value="1"/>
</dbReference>
<dbReference type="Proteomes" id="UP000033411">
    <property type="component" value="Unassembled WGS sequence"/>
</dbReference>
<accession>A0A0F5Q264</accession>
<feature type="domain" description="HTH lysR-type" evidence="6">
    <location>
        <begin position="11"/>
        <end position="68"/>
    </location>
</feature>
<organism evidence="7 8">
    <name type="scientific">Devosia epidermidihirudinis</name>
    <dbReference type="NCBI Taxonomy" id="1293439"/>
    <lineage>
        <taxon>Bacteria</taxon>
        <taxon>Pseudomonadati</taxon>
        <taxon>Pseudomonadota</taxon>
        <taxon>Alphaproteobacteria</taxon>
        <taxon>Hyphomicrobiales</taxon>
        <taxon>Devosiaceae</taxon>
        <taxon>Devosia</taxon>
    </lineage>
</organism>
<comment type="caution">
    <text evidence="7">The sequence shown here is derived from an EMBL/GenBank/DDBJ whole genome shotgun (WGS) entry which is preliminary data.</text>
</comment>
<dbReference type="Pfam" id="PF03466">
    <property type="entry name" value="LysR_substrate"/>
    <property type="match status" value="1"/>
</dbReference>
<dbReference type="InterPro" id="IPR036390">
    <property type="entry name" value="WH_DNA-bd_sf"/>
</dbReference>
<name>A0A0F5Q264_9HYPH</name>
<comment type="similarity">
    <text evidence="1">Belongs to the LysR transcriptional regulatory family.</text>
</comment>
<evidence type="ECO:0000259" key="6">
    <source>
        <dbReference type="PROSITE" id="PS50931"/>
    </source>
</evidence>
<evidence type="ECO:0000313" key="8">
    <source>
        <dbReference type="Proteomes" id="UP000033411"/>
    </source>
</evidence>
<evidence type="ECO:0000256" key="5">
    <source>
        <dbReference type="ARBA" id="ARBA00023163"/>
    </source>
</evidence>
<dbReference type="Gene3D" id="1.10.10.10">
    <property type="entry name" value="Winged helix-like DNA-binding domain superfamily/Winged helix DNA-binding domain"/>
    <property type="match status" value="1"/>
</dbReference>
<keyword evidence="2" id="KW-0536">Nodulation</keyword>
<dbReference type="InterPro" id="IPR050389">
    <property type="entry name" value="LysR-type_TF"/>
</dbReference>
<evidence type="ECO:0000256" key="1">
    <source>
        <dbReference type="ARBA" id="ARBA00009437"/>
    </source>
</evidence>
<dbReference type="Pfam" id="PF00126">
    <property type="entry name" value="HTH_1"/>
    <property type="match status" value="1"/>
</dbReference>
<dbReference type="PANTHER" id="PTHR30118:SF15">
    <property type="entry name" value="TRANSCRIPTIONAL REGULATORY PROTEIN"/>
    <property type="match status" value="1"/>
</dbReference>
<dbReference type="AlphaFoldDB" id="A0A0F5Q264"/>
<dbReference type="GO" id="GO:0003700">
    <property type="term" value="F:DNA-binding transcription factor activity"/>
    <property type="evidence" value="ECO:0007669"/>
    <property type="project" value="InterPro"/>
</dbReference>
<dbReference type="SUPFAM" id="SSF46785">
    <property type="entry name" value="Winged helix' DNA-binding domain"/>
    <property type="match status" value="1"/>
</dbReference>
<sequence length="319" mass="35695">MMSNRSNFFGLSLRDLDILRSLLSERSVSRVAAQLGQSQPSISAILRRLRDIFGDPLLVRSGQKMVLTDKGMLVSNQIDDLMNRFGELLESDETFDPATSERTIRIAAATSFEFFLVPHLITELNRVAPRCRLELFVPTLQSGVETERETGGLDAIVGNWPVPPPHLKHMPLASAKLACLVCVSHPIPAGTQLTLEDYLRLSHISPSSPKDLSISPIDGMLARLGLERRVVVSVPDYAIIPQLLPGTHHAFTVGQRYAEHATKNGKLKMLLLPEELGVMGFYLLWHERSQSSRYHRWLRDTIRRLVREADVLAVPLPQS</sequence>
<evidence type="ECO:0000256" key="3">
    <source>
        <dbReference type="ARBA" id="ARBA00023015"/>
    </source>
</evidence>
<keyword evidence="8" id="KW-1185">Reference proteome</keyword>
<dbReference type="Gene3D" id="3.40.190.10">
    <property type="entry name" value="Periplasmic binding protein-like II"/>
    <property type="match status" value="2"/>
</dbReference>
<dbReference type="EMBL" id="LANJ01000047">
    <property type="protein sequence ID" value="KKC35012.1"/>
    <property type="molecule type" value="Genomic_DNA"/>
</dbReference>